<feature type="region of interest" description="Disordered" evidence="1">
    <location>
        <begin position="59"/>
        <end position="78"/>
    </location>
</feature>
<comment type="caution">
    <text evidence="3">The sequence shown here is derived from an EMBL/GenBank/DDBJ whole genome shotgun (WGS) entry which is preliminary data.</text>
</comment>
<proteinExistence type="predicted"/>
<organism evidence="3 4">
    <name type="scientific">Frondihabitans australicus</name>
    <dbReference type="NCBI Taxonomy" id="386892"/>
    <lineage>
        <taxon>Bacteria</taxon>
        <taxon>Bacillati</taxon>
        <taxon>Actinomycetota</taxon>
        <taxon>Actinomycetes</taxon>
        <taxon>Micrococcales</taxon>
        <taxon>Microbacteriaceae</taxon>
        <taxon>Frondihabitans</taxon>
    </lineage>
</organism>
<accession>A0A495IEI6</accession>
<evidence type="ECO:0000313" key="4">
    <source>
        <dbReference type="Proteomes" id="UP000280008"/>
    </source>
</evidence>
<keyword evidence="2" id="KW-0732">Signal</keyword>
<protein>
    <recommendedName>
        <fullName evidence="5">LysM domain-containing protein</fullName>
    </recommendedName>
</protein>
<dbReference type="EMBL" id="RBKS01000001">
    <property type="protein sequence ID" value="RKR74189.1"/>
    <property type="molecule type" value="Genomic_DNA"/>
</dbReference>
<evidence type="ECO:0000256" key="2">
    <source>
        <dbReference type="SAM" id="SignalP"/>
    </source>
</evidence>
<feature type="chain" id="PRO_5038926817" description="LysM domain-containing protein" evidence="2">
    <location>
        <begin position="25"/>
        <end position="178"/>
    </location>
</feature>
<dbReference type="AlphaFoldDB" id="A0A495IEI6"/>
<evidence type="ECO:0008006" key="5">
    <source>
        <dbReference type="Google" id="ProtNLM"/>
    </source>
</evidence>
<dbReference type="Proteomes" id="UP000280008">
    <property type="component" value="Unassembled WGS sequence"/>
</dbReference>
<gene>
    <name evidence="3" type="ORF">C8E83_1297</name>
</gene>
<reference evidence="3 4" key="1">
    <citation type="submission" date="2018-10" db="EMBL/GenBank/DDBJ databases">
        <title>Sequencing the genomes of 1000 actinobacteria strains.</title>
        <authorList>
            <person name="Klenk H.-P."/>
        </authorList>
    </citation>
    <scope>NUCLEOTIDE SEQUENCE [LARGE SCALE GENOMIC DNA]</scope>
    <source>
        <strain evidence="3 4">DSM 17894</strain>
    </source>
</reference>
<evidence type="ECO:0000256" key="1">
    <source>
        <dbReference type="SAM" id="MobiDB-lite"/>
    </source>
</evidence>
<sequence>MPRRRSHTCAAAAVATVLGLVLLAGCTTGHGLGTSAPAPSSTPDPTSRTLSAQDHAAIAAGRNQAAAENATSQPTSVATDTIQEWPAKDHGARANAEGTAVETSPGVYTYTVSSGDVDSVIALRFGLCGVDIVNPGESSGRELQPGQVITVERRMDQPDSDPADQDTSHEGWRCNYPG</sequence>
<evidence type="ECO:0000313" key="3">
    <source>
        <dbReference type="EMBL" id="RKR74189.1"/>
    </source>
</evidence>
<dbReference type="PROSITE" id="PS51257">
    <property type="entry name" value="PROKAR_LIPOPROTEIN"/>
    <property type="match status" value="1"/>
</dbReference>
<feature type="signal peptide" evidence="2">
    <location>
        <begin position="1"/>
        <end position="24"/>
    </location>
</feature>
<name>A0A495IEI6_9MICO</name>
<feature type="compositionally biased region" description="Low complexity" evidence="1">
    <location>
        <begin position="59"/>
        <end position="70"/>
    </location>
</feature>
<feature type="region of interest" description="Disordered" evidence="1">
    <location>
        <begin position="152"/>
        <end position="178"/>
    </location>
</feature>
<dbReference type="OrthoDB" id="5104630at2"/>
<dbReference type="RefSeq" id="WP_121368964.1">
    <property type="nucleotide sequence ID" value="NZ_RBKS01000001.1"/>
</dbReference>
<keyword evidence="4" id="KW-1185">Reference proteome</keyword>